<keyword evidence="2" id="KW-0808">Transferase</keyword>
<gene>
    <name evidence="2" type="ORF">HKN21_12825</name>
</gene>
<organism evidence="2 3">
    <name type="scientific">Eiseniibacteriota bacterium</name>
    <dbReference type="NCBI Taxonomy" id="2212470"/>
    <lineage>
        <taxon>Bacteria</taxon>
        <taxon>Candidatus Eiseniibacteriota</taxon>
    </lineage>
</organism>
<dbReference type="Proteomes" id="UP000547674">
    <property type="component" value="Unassembled WGS sequence"/>
</dbReference>
<dbReference type="EMBL" id="JABDJR010000512">
    <property type="protein sequence ID" value="NNF07638.1"/>
    <property type="molecule type" value="Genomic_DNA"/>
</dbReference>
<evidence type="ECO:0000313" key="3">
    <source>
        <dbReference type="Proteomes" id="UP000547674"/>
    </source>
</evidence>
<dbReference type="InterPro" id="IPR029044">
    <property type="entry name" value="Nucleotide-diphossugar_trans"/>
</dbReference>
<comment type="caution">
    <text evidence="2">The sequence shown here is derived from an EMBL/GenBank/DDBJ whole genome shotgun (WGS) entry which is preliminary data.</text>
</comment>
<dbReference type="GO" id="GO:0006487">
    <property type="term" value="P:protein N-linked glycosylation"/>
    <property type="evidence" value="ECO:0007669"/>
    <property type="project" value="TreeGrafter"/>
</dbReference>
<reference evidence="2 3" key="1">
    <citation type="submission" date="2020-03" db="EMBL/GenBank/DDBJ databases">
        <title>Metabolic flexibility allows generalist bacteria to become dominant in a frequently disturbed ecosystem.</title>
        <authorList>
            <person name="Chen Y.-J."/>
            <person name="Leung P.M."/>
            <person name="Bay S.K."/>
            <person name="Hugenholtz P."/>
            <person name="Kessler A.J."/>
            <person name="Shelley G."/>
            <person name="Waite D.W."/>
            <person name="Cook P.L."/>
            <person name="Greening C."/>
        </authorList>
    </citation>
    <scope>NUCLEOTIDE SEQUENCE [LARGE SCALE GENOMIC DNA]</scope>
    <source>
        <strain evidence="2">SS_bin_28</strain>
    </source>
</reference>
<dbReference type="InterPro" id="IPR001173">
    <property type="entry name" value="Glyco_trans_2-like"/>
</dbReference>
<feature type="domain" description="Glycosyltransferase 2-like" evidence="1">
    <location>
        <begin position="3"/>
        <end position="146"/>
    </location>
</feature>
<name>A0A7Y2E9C9_UNCEI</name>
<dbReference type="SUPFAM" id="SSF53448">
    <property type="entry name" value="Nucleotide-diphospho-sugar transferases"/>
    <property type="match status" value="1"/>
</dbReference>
<dbReference type="Gene3D" id="3.90.550.10">
    <property type="entry name" value="Spore Coat Polysaccharide Biosynthesis Protein SpsA, Chain A"/>
    <property type="match status" value="1"/>
</dbReference>
<dbReference type="AlphaFoldDB" id="A0A7Y2E9C9"/>
<dbReference type="PANTHER" id="PTHR10859">
    <property type="entry name" value="GLYCOSYL TRANSFERASE"/>
    <property type="match status" value="1"/>
</dbReference>
<evidence type="ECO:0000259" key="1">
    <source>
        <dbReference type="Pfam" id="PF00535"/>
    </source>
</evidence>
<dbReference type="Pfam" id="PF00535">
    <property type="entry name" value="Glycos_transf_2"/>
    <property type="match status" value="1"/>
</dbReference>
<sequence length="225" mass="25334">MALIPAYNEGERIIPVIQEAKKHLTVIVVDDGSTDQTGEFAKQAGAEVLTQVPNQGKGNALKRGFSHAKSEGYDGVLTLDADGQHDPTEITKFLSKWKETHAELIIGARDFSEMPPIRRLSNSFARRSFSWAMGREIRDNQSGYRLITNPIIDAMLASSETGFEFEVEMIAVCVEQDMKLDWVPIRTIYGDETSHISPLAHTLHFLRVVKSTRARMQAHRRRQRA</sequence>
<dbReference type="CDD" id="cd04179">
    <property type="entry name" value="DPM_DPG-synthase_like"/>
    <property type="match status" value="1"/>
</dbReference>
<accession>A0A7Y2E9C9</accession>
<protein>
    <submittedName>
        <fullName evidence="2">Glycosyltransferase family 2 protein</fullName>
    </submittedName>
</protein>
<dbReference type="PANTHER" id="PTHR10859:SF91">
    <property type="entry name" value="DOLICHYL-PHOSPHATE BETA-GLUCOSYLTRANSFERASE"/>
    <property type="match status" value="1"/>
</dbReference>
<dbReference type="GO" id="GO:0016740">
    <property type="term" value="F:transferase activity"/>
    <property type="evidence" value="ECO:0007669"/>
    <property type="project" value="UniProtKB-KW"/>
</dbReference>
<proteinExistence type="predicted"/>
<evidence type="ECO:0000313" key="2">
    <source>
        <dbReference type="EMBL" id="NNF07638.1"/>
    </source>
</evidence>